<dbReference type="Gene3D" id="1.10.357.10">
    <property type="entry name" value="Tetracycline Repressor, domain 2"/>
    <property type="match status" value="1"/>
</dbReference>
<dbReference type="SUPFAM" id="SSF46689">
    <property type="entry name" value="Homeodomain-like"/>
    <property type="match status" value="1"/>
</dbReference>
<protein>
    <submittedName>
        <fullName evidence="5">TetR family transcriptional regulator</fullName>
    </submittedName>
</protein>
<dbReference type="RefSeq" id="WP_204959237.1">
    <property type="nucleotide sequence ID" value="NZ_JAFEUO010000004.1"/>
</dbReference>
<keyword evidence="1 2" id="KW-0238">DNA-binding</keyword>
<evidence type="ECO:0000313" key="6">
    <source>
        <dbReference type="Proteomes" id="UP000809587"/>
    </source>
</evidence>
<feature type="compositionally biased region" description="Pro residues" evidence="3">
    <location>
        <begin position="197"/>
        <end position="229"/>
    </location>
</feature>
<reference evidence="5 6" key="1">
    <citation type="submission" date="2021-02" db="EMBL/GenBank/DDBJ databases">
        <authorList>
            <person name="Lee D.-H."/>
        </authorList>
    </citation>
    <scope>NUCLEOTIDE SEQUENCE [LARGE SCALE GENOMIC DNA]</scope>
    <source>
        <strain evidence="5 6">MMS20-R2-29</strain>
    </source>
</reference>
<dbReference type="PROSITE" id="PS50977">
    <property type="entry name" value="HTH_TETR_2"/>
    <property type="match status" value="1"/>
</dbReference>
<feature type="region of interest" description="Disordered" evidence="3">
    <location>
        <begin position="192"/>
        <end position="229"/>
    </location>
</feature>
<sequence length="229" mass="24316">MARRTGRRPGNQDTREAILAAARSAFAERGFDAASIRQIAAAAGVDPALVHHYFGSKEELFRATVDIPIDPAVLLPAVLAGDPDGIGERLVRTFLGVWDSPAGGAAVALLRSATRSEWTARLMREFLTTQVLRRVLDQLDLDPAELPLRGGLVATQMIGLAMMRYVIRLEPVASATADTLAATLGPTIHRYLTAPLPHSPTEPPAAPRTPPAAPRTPPAAPPTPPAAPR</sequence>
<evidence type="ECO:0000259" key="4">
    <source>
        <dbReference type="PROSITE" id="PS50977"/>
    </source>
</evidence>
<dbReference type="Proteomes" id="UP000809587">
    <property type="component" value="Unassembled WGS sequence"/>
</dbReference>
<dbReference type="SUPFAM" id="SSF48498">
    <property type="entry name" value="Tetracyclin repressor-like, C-terminal domain"/>
    <property type="match status" value="1"/>
</dbReference>
<keyword evidence="6" id="KW-1185">Reference proteome</keyword>
<dbReference type="InterPro" id="IPR009057">
    <property type="entry name" value="Homeodomain-like_sf"/>
</dbReference>
<proteinExistence type="predicted"/>
<evidence type="ECO:0000313" key="5">
    <source>
        <dbReference type="EMBL" id="MBM7084099.1"/>
    </source>
</evidence>
<evidence type="ECO:0000256" key="3">
    <source>
        <dbReference type="SAM" id="MobiDB-lite"/>
    </source>
</evidence>
<dbReference type="EMBL" id="JAFEUO010000004">
    <property type="protein sequence ID" value="MBM7084099.1"/>
    <property type="molecule type" value="Genomic_DNA"/>
</dbReference>
<dbReference type="InterPro" id="IPR041678">
    <property type="entry name" value="TetR_C_16"/>
</dbReference>
<evidence type="ECO:0000256" key="2">
    <source>
        <dbReference type="PROSITE-ProRule" id="PRU00335"/>
    </source>
</evidence>
<dbReference type="PRINTS" id="PR00455">
    <property type="entry name" value="HTHTETR"/>
</dbReference>
<dbReference type="PANTHER" id="PTHR30055:SF235">
    <property type="entry name" value="TRANSCRIPTIONAL REGULATORY PROTEIN"/>
    <property type="match status" value="1"/>
</dbReference>
<dbReference type="InterPro" id="IPR001647">
    <property type="entry name" value="HTH_TetR"/>
</dbReference>
<feature type="DNA-binding region" description="H-T-H motif" evidence="2">
    <location>
        <begin position="35"/>
        <end position="54"/>
    </location>
</feature>
<dbReference type="Pfam" id="PF17920">
    <property type="entry name" value="TetR_C_16"/>
    <property type="match status" value="1"/>
</dbReference>
<gene>
    <name evidence="5" type="ORF">JQN84_16405</name>
</gene>
<comment type="caution">
    <text evidence="5">The sequence shown here is derived from an EMBL/GenBank/DDBJ whole genome shotgun (WGS) entry which is preliminary data.</text>
</comment>
<dbReference type="InterPro" id="IPR050109">
    <property type="entry name" value="HTH-type_TetR-like_transc_reg"/>
</dbReference>
<accession>A0ABS2JCN0</accession>
<organism evidence="5 6">
    <name type="scientific">Micromonospora humidisoli</name>
    <dbReference type="NCBI Taxonomy" id="2807622"/>
    <lineage>
        <taxon>Bacteria</taxon>
        <taxon>Bacillati</taxon>
        <taxon>Actinomycetota</taxon>
        <taxon>Actinomycetes</taxon>
        <taxon>Micromonosporales</taxon>
        <taxon>Micromonosporaceae</taxon>
        <taxon>Micromonospora</taxon>
    </lineage>
</organism>
<evidence type="ECO:0000256" key="1">
    <source>
        <dbReference type="ARBA" id="ARBA00023125"/>
    </source>
</evidence>
<dbReference type="PANTHER" id="PTHR30055">
    <property type="entry name" value="HTH-TYPE TRANSCRIPTIONAL REGULATOR RUTR"/>
    <property type="match status" value="1"/>
</dbReference>
<dbReference type="InterPro" id="IPR036271">
    <property type="entry name" value="Tet_transcr_reg_TetR-rel_C_sf"/>
</dbReference>
<feature type="domain" description="HTH tetR-type" evidence="4">
    <location>
        <begin position="12"/>
        <end position="72"/>
    </location>
</feature>
<dbReference type="Gene3D" id="1.10.10.60">
    <property type="entry name" value="Homeodomain-like"/>
    <property type="match status" value="1"/>
</dbReference>
<dbReference type="Pfam" id="PF00440">
    <property type="entry name" value="TetR_N"/>
    <property type="match status" value="1"/>
</dbReference>
<name>A0ABS2JCN0_9ACTN</name>